<feature type="compositionally biased region" description="Pro residues" evidence="1">
    <location>
        <begin position="114"/>
        <end position="123"/>
    </location>
</feature>
<dbReference type="InterPro" id="IPR011051">
    <property type="entry name" value="RmlC_Cupin_sf"/>
</dbReference>
<dbReference type="Proteomes" id="UP001056035">
    <property type="component" value="Chromosome"/>
</dbReference>
<dbReference type="InterPro" id="IPR014710">
    <property type="entry name" value="RmlC-like_jellyroll"/>
</dbReference>
<dbReference type="RefSeq" id="WP_254570498.1">
    <property type="nucleotide sequence ID" value="NZ_CP098502.1"/>
</dbReference>
<feature type="region of interest" description="Disordered" evidence="1">
    <location>
        <begin position="103"/>
        <end position="123"/>
    </location>
</feature>
<protein>
    <submittedName>
        <fullName evidence="2">Cupin domain-containing protein</fullName>
    </submittedName>
</protein>
<evidence type="ECO:0000313" key="2">
    <source>
        <dbReference type="EMBL" id="UTI63777.1"/>
    </source>
</evidence>
<sequence length="123" mass="13098">MKSWRINDMELLPQVPQVLSSADEGRAIALALRAGESLDEHQVHERAWIVVLDGEVSVTAPDGSVTTGGAGLLVEQDPGERHSVQAIADTRILLLLTPWPGTGHPRALSQQEAPSPPVPQSAT</sequence>
<dbReference type="Gene3D" id="2.60.120.10">
    <property type="entry name" value="Jelly Rolls"/>
    <property type="match status" value="1"/>
</dbReference>
<organism evidence="2 3">
    <name type="scientific">Paraconexibacter antarcticus</name>
    <dbReference type="NCBI Taxonomy" id="2949664"/>
    <lineage>
        <taxon>Bacteria</taxon>
        <taxon>Bacillati</taxon>
        <taxon>Actinomycetota</taxon>
        <taxon>Thermoleophilia</taxon>
        <taxon>Solirubrobacterales</taxon>
        <taxon>Paraconexibacteraceae</taxon>
        <taxon>Paraconexibacter</taxon>
    </lineage>
</organism>
<keyword evidence="3" id="KW-1185">Reference proteome</keyword>
<reference evidence="2 3" key="1">
    <citation type="submission" date="2022-06" db="EMBL/GenBank/DDBJ databases">
        <title>Paraconexibacter antarcticus.</title>
        <authorList>
            <person name="Kim C.S."/>
        </authorList>
    </citation>
    <scope>NUCLEOTIDE SEQUENCE [LARGE SCALE GENOMIC DNA]</scope>
    <source>
        <strain evidence="2 3">02-257</strain>
    </source>
</reference>
<accession>A0ABY5DSR9</accession>
<dbReference type="EMBL" id="CP098502">
    <property type="protein sequence ID" value="UTI63777.1"/>
    <property type="molecule type" value="Genomic_DNA"/>
</dbReference>
<evidence type="ECO:0000256" key="1">
    <source>
        <dbReference type="SAM" id="MobiDB-lite"/>
    </source>
</evidence>
<name>A0ABY5DSR9_9ACTN</name>
<dbReference type="SUPFAM" id="SSF51182">
    <property type="entry name" value="RmlC-like cupins"/>
    <property type="match status" value="1"/>
</dbReference>
<evidence type="ECO:0000313" key="3">
    <source>
        <dbReference type="Proteomes" id="UP001056035"/>
    </source>
</evidence>
<proteinExistence type="predicted"/>
<gene>
    <name evidence="2" type="ORF">NBH00_20835</name>
</gene>